<proteinExistence type="predicted"/>
<accession>A0AAD3S0C9</accession>
<protein>
    <submittedName>
        <fullName evidence="1">Uncharacterized protein</fullName>
    </submittedName>
</protein>
<reference evidence="1" key="1">
    <citation type="submission" date="2023-05" db="EMBL/GenBank/DDBJ databases">
        <title>Nepenthes gracilis genome sequencing.</title>
        <authorList>
            <person name="Fukushima K."/>
        </authorList>
    </citation>
    <scope>NUCLEOTIDE SEQUENCE</scope>
    <source>
        <strain evidence="1">SING2019-196</strain>
    </source>
</reference>
<dbReference type="EMBL" id="BSYO01000003">
    <property type="protein sequence ID" value="GMH02017.1"/>
    <property type="molecule type" value="Genomic_DNA"/>
</dbReference>
<dbReference type="AlphaFoldDB" id="A0AAD3S0C9"/>
<comment type="caution">
    <text evidence="1">The sequence shown here is derived from an EMBL/GenBank/DDBJ whole genome shotgun (WGS) entry which is preliminary data.</text>
</comment>
<dbReference type="Proteomes" id="UP001279734">
    <property type="component" value="Unassembled WGS sequence"/>
</dbReference>
<keyword evidence="2" id="KW-1185">Reference proteome</keyword>
<evidence type="ECO:0000313" key="1">
    <source>
        <dbReference type="EMBL" id="GMH02017.1"/>
    </source>
</evidence>
<name>A0AAD3S0C9_NEPGR</name>
<gene>
    <name evidence="1" type="ORF">Nepgr_003856</name>
</gene>
<sequence length="183" mass="20400">MFLLSLSCPGGAVSECLSLKLVAGFESAVVVYRSNPPVADASSAWASTCLSEAFVTAPYMCYMELKWSLMDYNQWIGAAFSSYWTVCYSCCVVPMFPQVRWAHGLLLINEAPRQLPLVLLRSALHCWAGLFFKESWYWVMILSLAENLKILELQSGHGLGSDDLLLRVHAPCFMLQFAQLISA</sequence>
<evidence type="ECO:0000313" key="2">
    <source>
        <dbReference type="Proteomes" id="UP001279734"/>
    </source>
</evidence>
<organism evidence="1 2">
    <name type="scientific">Nepenthes gracilis</name>
    <name type="common">Slender pitcher plant</name>
    <dbReference type="NCBI Taxonomy" id="150966"/>
    <lineage>
        <taxon>Eukaryota</taxon>
        <taxon>Viridiplantae</taxon>
        <taxon>Streptophyta</taxon>
        <taxon>Embryophyta</taxon>
        <taxon>Tracheophyta</taxon>
        <taxon>Spermatophyta</taxon>
        <taxon>Magnoliopsida</taxon>
        <taxon>eudicotyledons</taxon>
        <taxon>Gunneridae</taxon>
        <taxon>Pentapetalae</taxon>
        <taxon>Caryophyllales</taxon>
        <taxon>Nepenthaceae</taxon>
        <taxon>Nepenthes</taxon>
    </lineage>
</organism>